<reference evidence="1 2" key="2">
    <citation type="submission" date="2018-11" db="EMBL/GenBank/DDBJ databases">
        <authorList>
            <consortium name="Pathogen Informatics"/>
        </authorList>
    </citation>
    <scope>NUCLEOTIDE SEQUENCE [LARGE SCALE GENOMIC DNA]</scope>
    <source>
        <strain evidence="1 2">Egypt</strain>
    </source>
</reference>
<proteinExistence type="predicted"/>
<dbReference type="SUPFAM" id="SSF53300">
    <property type="entry name" value="vWA-like"/>
    <property type="match status" value="1"/>
</dbReference>
<keyword evidence="2" id="KW-1185">Reference proteome</keyword>
<name>A0A183AYR3_9TREM</name>
<evidence type="ECO:0000313" key="2">
    <source>
        <dbReference type="Proteomes" id="UP000272942"/>
    </source>
</evidence>
<organism evidence="3">
    <name type="scientific">Echinostoma caproni</name>
    <dbReference type="NCBI Taxonomy" id="27848"/>
    <lineage>
        <taxon>Eukaryota</taxon>
        <taxon>Metazoa</taxon>
        <taxon>Spiralia</taxon>
        <taxon>Lophotrochozoa</taxon>
        <taxon>Platyhelminthes</taxon>
        <taxon>Trematoda</taxon>
        <taxon>Digenea</taxon>
        <taxon>Plagiorchiida</taxon>
        <taxon>Echinostomata</taxon>
        <taxon>Echinostomatoidea</taxon>
        <taxon>Echinostomatidae</taxon>
        <taxon>Echinostoma</taxon>
    </lineage>
</organism>
<reference evidence="3" key="1">
    <citation type="submission" date="2016-06" db="UniProtKB">
        <authorList>
            <consortium name="WormBaseParasite"/>
        </authorList>
    </citation>
    <scope>IDENTIFICATION</scope>
</reference>
<dbReference type="AlphaFoldDB" id="A0A183AYR3"/>
<sequence>MQYQKNLEADLGGTEVYPALEEAFQSPLTGKDWYKQIIFFTDGDVNNADEVILFFVDFPRLPDDHSHSVRVCFSANNGRLLHNAIAGVLVGEYL</sequence>
<dbReference type="InterPro" id="IPR036465">
    <property type="entry name" value="vWFA_dom_sf"/>
</dbReference>
<accession>A0A183AYR3</accession>
<evidence type="ECO:0000313" key="1">
    <source>
        <dbReference type="EMBL" id="VDP89336.1"/>
    </source>
</evidence>
<dbReference type="OrthoDB" id="1729737at2759"/>
<dbReference type="EMBL" id="UZAN01052154">
    <property type="protein sequence ID" value="VDP89336.1"/>
    <property type="molecule type" value="Genomic_DNA"/>
</dbReference>
<dbReference type="Proteomes" id="UP000272942">
    <property type="component" value="Unassembled WGS sequence"/>
</dbReference>
<dbReference type="WBParaSite" id="ECPE_0001213301-mRNA-1">
    <property type="protein sequence ID" value="ECPE_0001213301-mRNA-1"/>
    <property type="gene ID" value="ECPE_0001213301"/>
</dbReference>
<protein>
    <submittedName>
        <fullName evidence="3">VWFA domain-containing protein</fullName>
    </submittedName>
</protein>
<gene>
    <name evidence="1" type="ORF">ECPE_LOCUS12098</name>
</gene>
<evidence type="ECO:0000313" key="3">
    <source>
        <dbReference type="WBParaSite" id="ECPE_0001213301-mRNA-1"/>
    </source>
</evidence>